<protein>
    <submittedName>
        <fullName evidence="1">Uncharacterized protein</fullName>
    </submittedName>
</protein>
<proteinExistence type="predicted"/>
<comment type="caution">
    <text evidence="1">The sequence shown here is derived from an EMBL/GenBank/DDBJ whole genome shotgun (WGS) entry which is preliminary data.</text>
</comment>
<evidence type="ECO:0000313" key="2">
    <source>
        <dbReference type="Proteomes" id="UP000317650"/>
    </source>
</evidence>
<gene>
    <name evidence="1" type="ORF">C4D60_Mb04t20270</name>
</gene>
<organism evidence="1 2">
    <name type="scientific">Musa balbisiana</name>
    <name type="common">Banana</name>
    <dbReference type="NCBI Taxonomy" id="52838"/>
    <lineage>
        <taxon>Eukaryota</taxon>
        <taxon>Viridiplantae</taxon>
        <taxon>Streptophyta</taxon>
        <taxon>Embryophyta</taxon>
        <taxon>Tracheophyta</taxon>
        <taxon>Spermatophyta</taxon>
        <taxon>Magnoliopsida</taxon>
        <taxon>Liliopsida</taxon>
        <taxon>Zingiberales</taxon>
        <taxon>Musaceae</taxon>
        <taxon>Musa</taxon>
    </lineage>
</organism>
<evidence type="ECO:0000313" key="1">
    <source>
        <dbReference type="EMBL" id="THU73197.1"/>
    </source>
</evidence>
<dbReference type="AlphaFoldDB" id="A0A4S8KDF3"/>
<accession>A0A4S8KDF3</accession>
<dbReference type="EMBL" id="PYDT01000001">
    <property type="protein sequence ID" value="THU73197.1"/>
    <property type="molecule type" value="Genomic_DNA"/>
</dbReference>
<name>A0A4S8KDF3_MUSBA</name>
<keyword evidence="2" id="KW-1185">Reference proteome</keyword>
<sequence>MLAYVPERSSPLLDSLQPSLLLSFELRLRRRIRLVVELPRLSFDRCSSRNPRSKGAGERTTGHLHLSVSILDVSGCATPGYDVELTRVIPIVEKHVDYAMLAEHNPRR</sequence>
<reference evidence="1 2" key="1">
    <citation type="journal article" date="2019" name="Nat. Plants">
        <title>Genome sequencing of Musa balbisiana reveals subgenome evolution and function divergence in polyploid bananas.</title>
        <authorList>
            <person name="Yao X."/>
        </authorList>
    </citation>
    <scope>NUCLEOTIDE SEQUENCE [LARGE SCALE GENOMIC DNA]</scope>
    <source>
        <strain evidence="2">cv. DH-PKW</strain>
        <tissue evidence="1">Leaves</tissue>
    </source>
</reference>
<dbReference type="Proteomes" id="UP000317650">
    <property type="component" value="Chromosome 4"/>
</dbReference>